<name>A0ABX8EQN2_9PSED</name>
<accession>A0ABX8EQN2</accession>
<dbReference type="Proteomes" id="UP000681155">
    <property type="component" value="Chromosome"/>
</dbReference>
<proteinExistence type="predicted"/>
<evidence type="ECO:0000313" key="2">
    <source>
        <dbReference type="Proteomes" id="UP000681155"/>
    </source>
</evidence>
<gene>
    <name evidence="1" type="ORF">KJF94_15970</name>
</gene>
<organism evidence="1 2">
    <name type="scientific">Pseudomonas hormoni</name>
    <dbReference type="NCBI Taxonomy" id="3093767"/>
    <lineage>
        <taxon>Bacteria</taxon>
        <taxon>Pseudomonadati</taxon>
        <taxon>Pseudomonadota</taxon>
        <taxon>Gammaproteobacteria</taxon>
        <taxon>Pseudomonadales</taxon>
        <taxon>Pseudomonadaceae</taxon>
        <taxon>Pseudomonas</taxon>
    </lineage>
</organism>
<reference evidence="1 2" key="1">
    <citation type="submission" date="2021-05" db="EMBL/GenBank/DDBJ databases">
        <title>Complete genome of the cytokinin-producing biocontrol strain Pseudomonas fluorescens G20-18.</title>
        <authorList>
            <person name="Nielsen T.K."/>
            <person name="Mekureyaw M.F."/>
            <person name="Hansen L.H."/>
            <person name="Nicolaisen M.H."/>
            <person name="Roitsch T.G."/>
            <person name="Hennessy R.C."/>
        </authorList>
    </citation>
    <scope>NUCLEOTIDE SEQUENCE [LARGE SCALE GENOMIC DNA]</scope>
    <source>
        <strain evidence="1 2">G20-18</strain>
    </source>
</reference>
<dbReference type="EMBL" id="CP075566">
    <property type="protein sequence ID" value="QVW21411.1"/>
    <property type="molecule type" value="Genomic_DNA"/>
</dbReference>
<dbReference type="RefSeq" id="WP_214377273.1">
    <property type="nucleotide sequence ID" value="NZ_CP075566.1"/>
</dbReference>
<sequence length="242" mass="28138">MQLTENQKTEKEYFDLFRQHCELPCGTIEFSDKPDVVIRDEDNRRILGIEIANLYNSDGDGQDSEQKQRVNRLKVIASAEKIYQERGGRSIQLFIGFCQKNPIKPKRIERIAEDLASHVLKISTLSEAYHCHDPLDPTPEISFISHDGSESPKLMWDLWHSYSTPLLNVPRVKEMIERKAKKVRQYAPCGANWLLLIVDFWDPAQDQWMHWPAEESVEKTPFDRILIFNTATGIIEVLQRSQ</sequence>
<protein>
    <submittedName>
        <fullName evidence="1">Uncharacterized protein</fullName>
    </submittedName>
</protein>
<evidence type="ECO:0000313" key="1">
    <source>
        <dbReference type="EMBL" id="QVW21411.1"/>
    </source>
</evidence>
<keyword evidence="2" id="KW-1185">Reference proteome</keyword>